<feature type="non-terminal residue" evidence="2">
    <location>
        <position position="35"/>
    </location>
</feature>
<dbReference type="SUPFAM" id="SSF56801">
    <property type="entry name" value="Acetyl-CoA synthetase-like"/>
    <property type="match status" value="1"/>
</dbReference>
<dbReference type="Pfam" id="PF00501">
    <property type="entry name" value="AMP-binding"/>
    <property type="match status" value="1"/>
</dbReference>
<organism evidence="2 3">
    <name type="scientific">Pseudomonas syringae pv. japonica str. M301072</name>
    <dbReference type="NCBI Taxonomy" id="629262"/>
    <lineage>
        <taxon>Bacteria</taxon>
        <taxon>Pseudomonadati</taxon>
        <taxon>Pseudomonadota</taxon>
        <taxon>Gammaproteobacteria</taxon>
        <taxon>Pseudomonadales</taxon>
        <taxon>Pseudomonadaceae</taxon>
        <taxon>Pseudomonas</taxon>
        <taxon>Pseudomonas syringae</taxon>
    </lineage>
</organism>
<evidence type="ECO:0000313" key="3">
    <source>
        <dbReference type="Proteomes" id="UP000004471"/>
    </source>
</evidence>
<comment type="caution">
    <text evidence="2">The sequence shown here is derived from an EMBL/GenBank/DDBJ whole genome shotgun (WGS) entry which is preliminary data.</text>
</comment>
<dbReference type="InterPro" id="IPR000873">
    <property type="entry name" value="AMP-dep_synth/lig_dom"/>
</dbReference>
<dbReference type="EMBL" id="AEAH01004461">
    <property type="protein sequence ID" value="EGH36123.1"/>
    <property type="molecule type" value="Genomic_DNA"/>
</dbReference>
<accession>F3G0Y1</accession>
<dbReference type="Gene3D" id="3.40.50.12780">
    <property type="entry name" value="N-terminal domain of ligase-like"/>
    <property type="match status" value="1"/>
</dbReference>
<feature type="non-terminal residue" evidence="2">
    <location>
        <position position="1"/>
    </location>
</feature>
<evidence type="ECO:0000259" key="1">
    <source>
        <dbReference type="Pfam" id="PF00501"/>
    </source>
</evidence>
<sequence>AHALLSLGIAPDDRVAICVERSVEMVVGLLGILKA</sequence>
<protein>
    <submittedName>
        <fullName evidence="2">Non-ribosomal peptide synthetase</fullName>
    </submittedName>
</protein>
<name>F3G0Y1_PSESX</name>
<evidence type="ECO:0000313" key="2">
    <source>
        <dbReference type="EMBL" id="EGH36123.1"/>
    </source>
</evidence>
<reference evidence="2 3" key="1">
    <citation type="journal article" date="2011" name="PLoS Pathog.">
        <title>Dynamic evolution of pathogenicity revealed by sequencing and comparative genomics of 19 Pseudomonas syringae isolates.</title>
        <authorList>
            <person name="Baltrus D.A."/>
            <person name="Nishimura M.T."/>
            <person name="Romanchuk A."/>
            <person name="Chang J.H."/>
            <person name="Mukhtar M.S."/>
            <person name="Cherkis K."/>
            <person name="Roach J."/>
            <person name="Grant S.R."/>
            <person name="Jones C.D."/>
            <person name="Dangl J.L."/>
        </authorList>
    </citation>
    <scope>NUCLEOTIDE SEQUENCE [LARGE SCALE GENOMIC DNA]</scope>
    <source>
        <strain evidence="3">M301072PT</strain>
    </source>
</reference>
<feature type="domain" description="AMP-dependent synthetase/ligase" evidence="1">
    <location>
        <begin position="1"/>
        <end position="35"/>
    </location>
</feature>
<dbReference type="HOGENOM" id="CLU_107929_4_1_6"/>
<proteinExistence type="predicted"/>
<dbReference type="Proteomes" id="UP000004471">
    <property type="component" value="Unassembled WGS sequence"/>
</dbReference>
<dbReference type="AlphaFoldDB" id="F3G0Y1"/>
<gene>
    <name evidence="2" type="ORF">PSYJA_46501</name>
</gene>
<dbReference type="InterPro" id="IPR042099">
    <property type="entry name" value="ANL_N_sf"/>
</dbReference>